<accession>A0A940DNW8</accession>
<dbReference type="SUPFAM" id="SSF56059">
    <property type="entry name" value="Glutathione synthetase ATP-binding domain-like"/>
    <property type="match status" value="1"/>
</dbReference>
<proteinExistence type="predicted"/>
<reference evidence="2" key="1">
    <citation type="submission" date="2020-10" db="EMBL/GenBank/DDBJ databases">
        <authorList>
            <person name="Gilroy R."/>
        </authorList>
    </citation>
    <scope>NUCLEOTIDE SEQUENCE</scope>
    <source>
        <strain evidence="2">F1-3629</strain>
    </source>
</reference>
<comment type="caution">
    <text evidence="2">The sequence shown here is derived from an EMBL/GenBank/DDBJ whole genome shotgun (WGS) entry which is preliminary data.</text>
</comment>
<organism evidence="2 3">
    <name type="scientific">Candidatus Cryptobacteroides gallistercoris</name>
    <dbReference type="NCBI Taxonomy" id="2840765"/>
    <lineage>
        <taxon>Bacteria</taxon>
        <taxon>Pseudomonadati</taxon>
        <taxon>Bacteroidota</taxon>
        <taxon>Bacteroidia</taxon>
        <taxon>Bacteroidales</taxon>
        <taxon>Candidatus Cryptobacteroides</taxon>
    </lineage>
</organism>
<protein>
    <submittedName>
        <fullName evidence="2">Phosphoenolpyruvate synthase</fullName>
    </submittedName>
</protein>
<dbReference type="InterPro" id="IPR002192">
    <property type="entry name" value="PPDK_AMP/ATP-bd"/>
</dbReference>
<dbReference type="InterPro" id="IPR013815">
    <property type="entry name" value="ATP_grasp_subdomain_1"/>
</dbReference>
<dbReference type="Gene3D" id="3.30.1490.20">
    <property type="entry name" value="ATP-grasp fold, A domain"/>
    <property type="match status" value="1"/>
</dbReference>
<evidence type="ECO:0000313" key="3">
    <source>
        <dbReference type="Proteomes" id="UP000771749"/>
    </source>
</evidence>
<dbReference type="AlphaFoldDB" id="A0A940DNW8"/>
<dbReference type="InterPro" id="IPR011006">
    <property type="entry name" value="CheY-like_superfamily"/>
</dbReference>
<evidence type="ECO:0000259" key="1">
    <source>
        <dbReference type="Pfam" id="PF01326"/>
    </source>
</evidence>
<name>A0A940DNW8_9BACT</name>
<dbReference type="GO" id="GO:0005524">
    <property type="term" value="F:ATP binding"/>
    <property type="evidence" value="ECO:0007669"/>
    <property type="project" value="InterPro"/>
</dbReference>
<dbReference type="Proteomes" id="UP000771749">
    <property type="component" value="Unassembled WGS sequence"/>
</dbReference>
<feature type="domain" description="Pyruvate phosphate dikinase AMP/ATP-binding" evidence="1">
    <location>
        <begin position="439"/>
        <end position="814"/>
    </location>
</feature>
<dbReference type="Pfam" id="PF01326">
    <property type="entry name" value="PPDK_N"/>
    <property type="match status" value="1"/>
</dbReference>
<dbReference type="SUPFAM" id="SSF52172">
    <property type="entry name" value="CheY-like"/>
    <property type="match status" value="1"/>
</dbReference>
<gene>
    <name evidence="2" type="ORF">IAC07_05860</name>
</gene>
<dbReference type="GO" id="GO:0016301">
    <property type="term" value="F:kinase activity"/>
    <property type="evidence" value="ECO:0007669"/>
    <property type="project" value="InterPro"/>
</dbReference>
<evidence type="ECO:0000313" key="2">
    <source>
        <dbReference type="EMBL" id="MBO8454233.1"/>
    </source>
</evidence>
<sequence>MNTIEPVNLKELDHTDYESLIKFRIKKILMICSHYDAFILEEDGQIDVQIYREYIELNLSNPPQFVWATTASEARKMIDRDPGIDMVICMYNVGDKDVFTFANYLKTLGRDIPFVLLTHFSREIYRRLSLQDTSSVDMTFSWHGNTDLIVAIVKLFEDQKNAEVDILGIGVQAILLVEDSVRYYSTYLPELYRMVLLQSAEFLKETLNDQQKKARKRSRPKILLATNYEDADMLYRKYKRNILGVISDVGFVLHRNDPPETEKADAGIDLVRMIKADDPYMPVLLQSSQESIEEVARGLGVGFLRKYSKTLMLQLSEYMKEEFAFGDFVFRDKNRIEYGRAANLKELEHCIREIPDEVLLHNTSRNMLSKWFFARGLFTLANRFRKVQDSHFASTDELRAYVTQEIHDYHALTGRGVIAHFDKDTYEKYIWFARVGEGSLGGKARGLAFLNSLILKHRLTDKYPGIKVSIPRTIVIATDYFDQFVLENGLQYVIDSEISDDEILSEFVASRLPEELVEELKVFVSTVRSPLAVRSSSKLEDSNYQPFAGVYSTYMVPLTENMDQMLRMLGKAIKSVYASVFFNGSRTYIQTTGNLLSEEKMAVVIQSICGTEYDGLYYPMLSGVARSVNFYPIGSEKPDDGIVNLAFGLGKTVVDGGSTLRFSPKYPKKILQLSDPKLAMRDTQKMLYALDLRPGAFKISRNDGINLAHEPVAEILRTYPYPELVASTFSAADNRMVPGTAVSGPRVISFDSILKYGRFPLAKVISDLLEICKKELMSDVEMEFAADVIPESEGAACVLKLLQIRPISEYLDDKDTDVGEVASGLGTILVSSSKALGSGRIPGMKHIMYISPEKFDSARTREMKAEIAEFNAQMKKEGKAYMLVGPGRWGSSDPWLGVPVIWEEISEARLIVECGIPGYQIEPSQGTHFFQNITSLGIGYLTVNTVTGDGSVDTGAIESLPCTARGQFVSVHETPVEITAFIDRSSNRAVAGL</sequence>
<reference evidence="2" key="2">
    <citation type="journal article" date="2021" name="PeerJ">
        <title>Extensive microbial diversity within the chicken gut microbiome revealed by metagenomics and culture.</title>
        <authorList>
            <person name="Gilroy R."/>
            <person name="Ravi A."/>
            <person name="Getino M."/>
            <person name="Pursley I."/>
            <person name="Horton D.L."/>
            <person name="Alikhan N.F."/>
            <person name="Baker D."/>
            <person name="Gharbi K."/>
            <person name="Hall N."/>
            <person name="Watson M."/>
            <person name="Adriaenssens E.M."/>
            <person name="Foster-Nyarko E."/>
            <person name="Jarju S."/>
            <person name="Secka A."/>
            <person name="Antonio M."/>
            <person name="Oren A."/>
            <person name="Chaudhuri R.R."/>
            <person name="La Ragione R."/>
            <person name="Hildebrand F."/>
            <person name="Pallen M.J."/>
        </authorList>
    </citation>
    <scope>NUCLEOTIDE SEQUENCE</scope>
    <source>
        <strain evidence="2">F1-3629</strain>
    </source>
</reference>
<dbReference type="EMBL" id="JADIMJ010000086">
    <property type="protein sequence ID" value="MBO8454233.1"/>
    <property type="molecule type" value="Genomic_DNA"/>
</dbReference>